<gene>
    <name evidence="2" type="ORF">ACFPTO_08915</name>
</gene>
<protein>
    <submittedName>
        <fullName evidence="2">DUF4148 domain-containing protein</fullName>
    </submittedName>
</protein>
<dbReference type="Proteomes" id="UP001596103">
    <property type="component" value="Unassembled WGS sequence"/>
</dbReference>
<dbReference type="EMBL" id="JBHSMP010000011">
    <property type="protein sequence ID" value="MFC5428917.1"/>
    <property type="molecule type" value="Genomic_DNA"/>
</dbReference>
<evidence type="ECO:0000256" key="1">
    <source>
        <dbReference type="SAM" id="SignalP"/>
    </source>
</evidence>
<dbReference type="Pfam" id="PF13663">
    <property type="entry name" value="DUF4148"/>
    <property type="match status" value="1"/>
</dbReference>
<feature type="chain" id="PRO_5046596058" evidence="1">
    <location>
        <begin position="23"/>
        <end position="85"/>
    </location>
</feature>
<accession>A0ABW0J7E0</accession>
<keyword evidence="1" id="KW-0732">Signal</keyword>
<reference evidence="3" key="1">
    <citation type="journal article" date="2019" name="Int. J. Syst. Evol. Microbiol.">
        <title>The Global Catalogue of Microorganisms (GCM) 10K type strain sequencing project: providing services to taxonomists for standard genome sequencing and annotation.</title>
        <authorList>
            <consortium name="The Broad Institute Genomics Platform"/>
            <consortium name="The Broad Institute Genome Sequencing Center for Infectious Disease"/>
            <person name="Wu L."/>
            <person name="Ma J."/>
        </authorList>
    </citation>
    <scope>NUCLEOTIDE SEQUENCE [LARGE SCALE GENOMIC DNA]</scope>
    <source>
        <strain evidence="3">CCUG 56042</strain>
    </source>
</reference>
<dbReference type="RefSeq" id="WP_377710914.1">
    <property type="nucleotide sequence ID" value="NZ_JBHSMP010000011.1"/>
</dbReference>
<evidence type="ECO:0000313" key="2">
    <source>
        <dbReference type="EMBL" id="MFC5428917.1"/>
    </source>
</evidence>
<evidence type="ECO:0000313" key="3">
    <source>
        <dbReference type="Proteomes" id="UP001596103"/>
    </source>
</evidence>
<keyword evidence="3" id="KW-1185">Reference proteome</keyword>
<feature type="signal peptide" evidence="1">
    <location>
        <begin position="1"/>
        <end position="22"/>
    </location>
</feature>
<proteinExistence type="predicted"/>
<sequence>MKSILKAAVVAAVLTVPALSFAQQQQPVTRAQVRAELVQLRAAGYNPNDWMHYPDNIQAAEAKINAQRAATAFGPSTNGTSQSGQ</sequence>
<organism evidence="2 3">
    <name type="scientific">Paraburkholderia denitrificans</name>
    <dbReference type="NCBI Taxonomy" id="694025"/>
    <lineage>
        <taxon>Bacteria</taxon>
        <taxon>Pseudomonadati</taxon>
        <taxon>Pseudomonadota</taxon>
        <taxon>Betaproteobacteria</taxon>
        <taxon>Burkholderiales</taxon>
        <taxon>Burkholderiaceae</taxon>
        <taxon>Paraburkholderia</taxon>
    </lineage>
</organism>
<comment type="caution">
    <text evidence="2">The sequence shown here is derived from an EMBL/GenBank/DDBJ whole genome shotgun (WGS) entry which is preliminary data.</text>
</comment>
<dbReference type="InterPro" id="IPR025421">
    <property type="entry name" value="DUF4148"/>
</dbReference>
<name>A0ABW0J7E0_9BURK</name>